<organism evidence="1">
    <name type="scientific">marine sediment metagenome</name>
    <dbReference type="NCBI Taxonomy" id="412755"/>
    <lineage>
        <taxon>unclassified sequences</taxon>
        <taxon>metagenomes</taxon>
        <taxon>ecological metagenomes</taxon>
    </lineage>
</organism>
<reference evidence="1" key="1">
    <citation type="journal article" date="2015" name="Nature">
        <title>Complex archaea that bridge the gap between prokaryotes and eukaryotes.</title>
        <authorList>
            <person name="Spang A."/>
            <person name="Saw J.H."/>
            <person name="Jorgensen S.L."/>
            <person name="Zaremba-Niedzwiedzka K."/>
            <person name="Martijn J."/>
            <person name="Lind A.E."/>
            <person name="van Eijk R."/>
            <person name="Schleper C."/>
            <person name="Guy L."/>
            <person name="Ettema T.J."/>
        </authorList>
    </citation>
    <scope>NUCLEOTIDE SEQUENCE</scope>
</reference>
<evidence type="ECO:0000313" key="1">
    <source>
        <dbReference type="EMBL" id="KKM59914.1"/>
    </source>
</evidence>
<dbReference type="EMBL" id="LAZR01011776">
    <property type="protein sequence ID" value="KKM59914.1"/>
    <property type="molecule type" value="Genomic_DNA"/>
</dbReference>
<feature type="non-terminal residue" evidence="1">
    <location>
        <position position="37"/>
    </location>
</feature>
<sequence length="37" mass="4272">MIGKRVRTPLRLNVHINQRALSPHADVTTTFKDRELS</sequence>
<name>A0A0F9IRB6_9ZZZZ</name>
<dbReference type="AlphaFoldDB" id="A0A0F9IRB6"/>
<proteinExistence type="predicted"/>
<accession>A0A0F9IRB6</accession>
<comment type="caution">
    <text evidence="1">The sequence shown here is derived from an EMBL/GenBank/DDBJ whole genome shotgun (WGS) entry which is preliminary data.</text>
</comment>
<gene>
    <name evidence="1" type="ORF">LCGC14_1547070</name>
</gene>
<protein>
    <submittedName>
        <fullName evidence="1">Uncharacterized protein</fullName>
    </submittedName>
</protein>